<dbReference type="InterPro" id="IPR005119">
    <property type="entry name" value="LysR_subst-bd"/>
</dbReference>
<keyword evidence="5" id="KW-0804">Transcription</keyword>
<dbReference type="Pfam" id="PF00126">
    <property type="entry name" value="HTH_1"/>
    <property type="match status" value="1"/>
</dbReference>
<evidence type="ECO:0000256" key="1">
    <source>
        <dbReference type="ARBA" id="ARBA00009437"/>
    </source>
</evidence>
<evidence type="ECO:0000256" key="3">
    <source>
        <dbReference type="ARBA" id="ARBA00023125"/>
    </source>
</evidence>
<dbReference type="Gene3D" id="1.10.10.10">
    <property type="entry name" value="Winged helix-like DNA-binding domain superfamily/Winged helix DNA-binding domain"/>
    <property type="match status" value="1"/>
</dbReference>
<dbReference type="PANTHER" id="PTHR30346">
    <property type="entry name" value="TRANSCRIPTIONAL DUAL REGULATOR HCAR-RELATED"/>
    <property type="match status" value="1"/>
</dbReference>
<gene>
    <name evidence="8" type="ORF">A3K89_01265</name>
</gene>
<keyword evidence="4" id="KW-0010">Activator</keyword>
<evidence type="ECO:0000256" key="4">
    <source>
        <dbReference type="ARBA" id="ARBA00023159"/>
    </source>
</evidence>
<evidence type="ECO:0000256" key="5">
    <source>
        <dbReference type="ARBA" id="ARBA00023163"/>
    </source>
</evidence>
<dbReference type="PROSITE" id="PS50931">
    <property type="entry name" value="HTH_LYSR"/>
    <property type="match status" value="1"/>
</dbReference>
<dbReference type="Gene3D" id="3.40.190.10">
    <property type="entry name" value="Periplasmic binding protein-like II"/>
    <property type="match status" value="2"/>
</dbReference>
<dbReference type="EMBL" id="LVHI01000001">
    <property type="protein sequence ID" value="OAK57571.1"/>
    <property type="molecule type" value="Genomic_DNA"/>
</dbReference>
<evidence type="ECO:0000313" key="8">
    <source>
        <dbReference type="EMBL" id="OAK57571.1"/>
    </source>
</evidence>
<accession>A0A177YQ83</accession>
<dbReference type="GO" id="GO:0032993">
    <property type="term" value="C:protein-DNA complex"/>
    <property type="evidence" value="ECO:0007669"/>
    <property type="project" value="TreeGrafter"/>
</dbReference>
<comment type="similarity">
    <text evidence="1">Belongs to the LysR transcriptional regulatory family.</text>
</comment>
<dbReference type="PANTHER" id="PTHR30346:SF0">
    <property type="entry name" value="HCA OPERON TRANSCRIPTIONAL ACTIVATOR HCAR"/>
    <property type="match status" value="1"/>
</dbReference>
<dbReference type="GO" id="GO:0003700">
    <property type="term" value="F:DNA-binding transcription factor activity"/>
    <property type="evidence" value="ECO:0007669"/>
    <property type="project" value="InterPro"/>
</dbReference>
<dbReference type="SUPFAM" id="SSF46785">
    <property type="entry name" value="Winged helix' DNA-binding domain"/>
    <property type="match status" value="1"/>
</dbReference>
<dbReference type="CDD" id="cd08414">
    <property type="entry name" value="PBP2_LTTR_aromatics_like"/>
    <property type="match status" value="1"/>
</dbReference>
<organism evidence="8 9">
    <name type="scientific">Rhodococcoides kyotonense</name>
    <dbReference type="NCBI Taxonomy" id="398843"/>
    <lineage>
        <taxon>Bacteria</taxon>
        <taxon>Bacillati</taxon>
        <taxon>Actinomycetota</taxon>
        <taxon>Actinomycetes</taxon>
        <taxon>Mycobacteriales</taxon>
        <taxon>Nocardiaceae</taxon>
        <taxon>Rhodococcoides</taxon>
    </lineage>
</organism>
<dbReference type="AlphaFoldDB" id="A0A177YQ83"/>
<dbReference type="Proteomes" id="UP000077519">
    <property type="component" value="Unassembled WGS sequence"/>
</dbReference>
<evidence type="ECO:0000256" key="2">
    <source>
        <dbReference type="ARBA" id="ARBA00023015"/>
    </source>
</evidence>
<keyword evidence="9" id="KW-1185">Reference proteome</keyword>
<dbReference type="RefSeq" id="WP_068420971.1">
    <property type="nucleotide sequence ID" value="NZ_LVHI01000001.1"/>
</dbReference>
<dbReference type="InterPro" id="IPR036388">
    <property type="entry name" value="WH-like_DNA-bd_sf"/>
</dbReference>
<feature type="domain" description="HTH lysR-type" evidence="7">
    <location>
        <begin position="1"/>
        <end position="60"/>
    </location>
</feature>
<comment type="caution">
    <text evidence="8">The sequence shown here is derived from an EMBL/GenBank/DDBJ whole genome shotgun (WGS) entry which is preliminary data.</text>
</comment>
<keyword evidence="2" id="KW-0805">Transcription regulation</keyword>
<dbReference type="Pfam" id="PF03466">
    <property type="entry name" value="LysR_substrate"/>
    <property type="match status" value="1"/>
</dbReference>
<sequence length="329" mass="36212">MNFDVRDLRWYIAVAEELHFARAAKSLNIARTRLSRTVIDLEESLGFSLFVPGASPTQLTEQGAEFLLEARRLVAEDEERVAAEAAARTDPTFTIGYTEGVTLTKWTRIWAERIPDVELRLVPTTVETQLLPLADESADVCFVRLPIDRDGRSIITLYEEQLVVVVPKDHPVAAYDRVPVTDLADEHLLQDADEVPEWASVATEIADGSRLAPIEVESNAQLFEYVAAGLGIAVVPQSIARLHSRRDLVYRPVDGVASSPIAVAWPTDRTTELVEEFVGIVRGRSVRSSRGSTTPAAQTRKKAAPKKKPQPTASKGRKGSPPSKRGKRG</sequence>
<evidence type="ECO:0000313" key="9">
    <source>
        <dbReference type="Proteomes" id="UP000077519"/>
    </source>
</evidence>
<feature type="compositionally biased region" description="Basic residues" evidence="6">
    <location>
        <begin position="299"/>
        <end position="309"/>
    </location>
</feature>
<dbReference type="SUPFAM" id="SSF53850">
    <property type="entry name" value="Periplasmic binding protein-like II"/>
    <property type="match status" value="1"/>
</dbReference>
<proteinExistence type="inferred from homology"/>
<dbReference type="InterPro" id="IPR000847">
    <property type="entry name" value="LysR_HTH_N"/>
</dbReference>
<dbReference type="GO" id="GO:0003677">
    <property type="term" value="F:DNA binding"/>
    <property type="evidence" value="ECO:0007669"/>
    <property type="project" value="UniProtKB-KW"/>
</dbReference>
<name>A0A177YQ83_9NOCA</name>
<evidence type="ECO:0000256" key="6">
    <source>
        <dbReference type="SAM" id="MobiDB-lite"/>
    </source>
</evidence>
<protein>
    <submittedName>
        <fullName evidence="8">Transcriptional regulator</fullName>
    </submittedName>
</protein>
<feature type="region of interest" description="Disordered" evidence="6">
    <location>
        <begin position="285"/>
        <end position="329"/>
    </location>
</feature>
<reference evidence="8 9" key="1">
    <citation type="submission" date="2016-03" db="EMBL/GenBank/DDBJ databases">
        <title>Genome sequence of Rhodococcus kyotonensis KB10.</title>
        <authorList>
            <person name="Jeong H."/>
            <person name="Hong C.E."/>
            <person name="Jo S.H."/>
            <person name="Park J.M."/>
        </authorList>
    </citation>
    <scope>NUCLEOTIDE SEQUENCE [LARGE SCALE GENOMIC DNA]</scope>
    <source>
        <strain evidence="8 9">KB10</strain>
    </source>
</reference>
<dbReference type="InterPro" id="IPR036390">
    <property type="entry name" value="WH_DNA-bd_sf"/>
</dbReference>
<evidence type="ECO:0000259" key="7">
    <source>
        <dbReference type="PROSITE" id="PS50931"/>
    </source>
</evidence>
<feature type="compositionally biased region" description="Low complexity" evidence="6">
    <location>
        <begin position="285"/>
        <end position="298"/>
    </location>
</feature>
<keyword evidence="3" id="KW-0238">DNA-binding</keyword>